<evidence type="ECO:0000313" key="6">
    <source>
        <dbReference type="Proteomes" id="UP000053097"/>
    </source>
</evidence>
<feature type="region of interest" description="Disordered" evidence="3">
    <location>
        <begin position="418"/>
        <end position="462"/>
    </location>
</feature>
<feature type="compositionally biased region" description="Low complexity" evidence="3">
    <location>
        <begin position="516"/>
        <end position="534"/>
    </location>
</feature>
<keyword evidence="2" id="KW-0175">Coiled coil</keyword>
<dbReference type="OMA" id="KELQACA"/>
<dbReference type="Gene3D" id="1.20.58.2220">
    <property type="entry name" value="Formin, FH2 domain"/>
    <property type="match status" value="1"/>
</dbReference>
<feature type="region of interest" description="Disordered" evidence="3">
    <location>
        <begin position="47"/>
        <end position="109"/>
    </location>
</feature>
<protein>
    <submittedName>
        <fullName evidence="5">Protein cappuccino</fullName>
    </submittedName>
</protein>
<dbReference type="PANTHER" id="PTHR45920:SF7">
    <property type="entry name" value="FORMIN-G"/>
    <property type="match status" value="1"/>
</dbReference>
<dbReference type="GO" id="GO:0005884">
    <property type="term" value="C:actin filament"/>
    <property type="evidence" value="ECO:0007669"/>
    <property type="project" value="InterPro"/>
</dbReference>
<evidence type="ECO:0000256" key="2">
    <source>
        <dbReference type="SAM" id="Coils"/>
    </source>
</evidence>
<feature type="region of interest" description="Disordered" evidence="3">
    <location>
        <begin position="873"/>
        <end position="893"/>
    </location>
</feature>
<feature type="compositionally biased region" description="Pro residues" evidence="3">
    <location>
        <begin position="757"/>
        <end position="795"/>
    </location>
</feature>
<sequence length="1258" mass="137962">MHARHGQGAAAAQARPPRSKLSDFLHVWVNNIRLFYTWSNVDSLGQQSSATMGNLQSDGKKKQRKKETPASPATTSTNELDTLEDQRKDQKQDQPVTKVHDGRDDVREPIKISFEKMPGYAKRQAPQPPKILLAKDTQKSVEPECRKEPATTVKPCVTTTETFRPSTATPTTTPAQTPTTPQTLPPLLVTDSWRLANKGLVVTEMPTPPSQESSSDSVFTDPGELTTSPVVTTVKAEVMAQSTPKPETIGNKQEKPSPFTVSRHKKIHLSVMSPRISATLNEKRQKPETNNLRRRHSVYESPVNEGTVLRRVASLTLDRNSAKKRRNSKSIVPQKTDRHRQFEEQELPISPLLKGVKRNVISVVDRTDTCALADGLLPAETESGQTSVEYSMPEDIHHRYEEEVQKLRDEIKRLHEISTNRHISTKDQSTQISPRSLSPVDGNASETDSVNVSDAKSSSIKSDVADLEDAKMTLMIPSIHKTSSEKAASRSRLSHQTDESNKDLAPCPTPPLPPESVSKSRSTSISMSTTSLQSFIPPPPPPPSPFAQFEVSRPAEKTVSALSTDLTDVSRIPSPPLPPVLTQTSTSTFPSPPPPPPPPPPTPIPSTTTSTIPLPPPPPMQSIISGILPPPPLESAIPPPPPPPPPLPPPFPSTPSVYSVESGIPTPPLPPPMPAQSITGKSLKRIMSAIPPPPPPPTPMLKMCGVPPPPPLPSLATGAAMPPPPPPPPPLPGGSQGSMDGPPPPPPLPGMPMQGGIPPPPPPPVGGSGAGPPPPPMAPPPPPGAMGPSPLPAPPAGGWNPPSRAIMRKQALNPDVPMKPLYWTRILVPVTATSQVSADTTESPTQVPLWLELMEEENINMKEFADLFSRQVRQKNPAKKRDEAPKSSKVQPAKILDSKRSKMVGILEKSLHIDFSEIENAAYNLDTSVISLEALQQIYEIKPTENEIMQIAVHESENPDIPLDQPELFLKRLAGIKHFSERIDCLMLQSEFQDAISSVSYKLNNVRTTCDFLIKSESMKKVLAIILTLGNYMNGGNMMRGQADGFGLEILNKLKDVKSNTPGVTLLHYVVNAKLAQEKEHNFEEPLPLPVPEPADVEAASTIKFDEIAKELDRLDKELQACAQKCNTIVEADPDTSKIFKKKVNSFVTRASIELANEKEELLEGKNKFKAVMRFYQFIPKGATLDTAEPYDFFNLWLAFCQDFKDIWKKEQQRIRKERMEEVRKKLENKSDVVRVKLNPHGLKARLQKLTSKKQVQR</sequence>
<dbReference type="PROSITE" id="PS51444">
    <property type="entry name" value="FH2"/>
    <property type="match status" value="1"/>
</dbReference>
<gene>
    <name evidence="5" type="ORF">X777_04593</name>
</gene>
<feature type="compositionally biased region" description="Pro residues" evidence="3">
    <location>
        <begin position="665"/>
        <end position="674"/>
    </location>
</feature>
<dbReference type="STRING" id="2015173.A0A026X5W5"/>
<feature type="compositionally biased region" description="Polar residues" evidence="3">
    <location>
        <begin position="444"/>
        <end position="461"/>
    </location>
</feature>
<feature type="region of interest" description="Disordered" evidence="3">
    <location>
        <begin position="476"/>
        <end position="804"/>
    </location>
</feature>
<dbReference type="SUPFAM" id="SSF101447">
    <property type="entry name" value="Formin homology 2 domain (FH2 domain)"/>
    <property type="match status" value="1"/>
</dbReference>
<organism evidence="5 6">
    <name type="scientific">Ooceraea biroi</name>
    <name type="common">Clonal raider ant</name>
    <name type="synonym">Cerapachys biroi</name>
    <dbReference type="NCBI Taxonomy" id="2015173"/>
    <lineage>
        <taxon>Eukaryota</taxon>
        <taxon>Metazoa</taxon>
        <taxon>Ecdysozoa</taxon>
        <taxon>Arthropoda</taxon>
        <taxon>Hexapoda</taxon>
        <taxon>Insecta</taxon>
        <taxon>Pterygota</taxon>
        <taxon>Neoptera</taxon>
        <taxon>Endopterygota</taxon>
        <taxon>Hymenoptera</taxon>
        <taxon>Apocrita</taxon>
        <taxon>Aculeata</taxon>
        <taxon>Formicoidea</taxon>
        <taxon>Formicidae</taxon>
        <taxon>Dorylinae</taxon>
        <taxon>Ooceraea</taxon>
    </lineage>
</organism>
<keyword evidence="6" id="KW-1185">Reference proteome</keyword>
<dbReference type="InterPro" id="IPR001265">
    <property type="entry name" value="Formin_Cappuccino_subfam"/>
</dbReference>
<dbReference type="GO" id="GO:0051015">
    <property type="term" value="F:actin filament binding"/>
    <property type="evidence" value="ECO:0007669"/>
    <property type="project" value="TreeGrafter"/>
</dbReference>
<dbReference type="EMBL" id="KK107013">
    <property type="protein sequence ID" value="EZA62884.1"/>
    <property type="molecule type" value="Genomic_DNA"/>
</dbReference>
<feature type="coiled-coil region" evidence="2">
    <location>
        <begin position="1210"/>
        <end position="1237"/>
    </location>
</feature>
<evidence type="ECO:0000313" key="5">
    <source>
        <dbReference type="EMBL" id="EZA62884.1"/>
    </source>
</evidence>
<feature type="compositionally biased region" description="Pro residues" evidence="3">
    <location>
        <begin position="536"/>
        <end position="545"/>
    </location>
</feature>
<dbReference type="Proteomes" id="UP000053097">
    <property type="component" value="Unassembled WGS sequence"/>
</dbReference>
<evidence type="ECO:0000256" key="3">
    <source>
        <dbReference type="SAM" id="MobiDB-lite"/>
    </source>
</evidence>
<dbReference type="SMART" id="SM00498">
    <property type="entry name" value="FH2"/>
    <property type="match status" value="1"/>
</dbReference>
<feature type="compositionally biased region" description="Polar residues" evidence="3">
    <location>
        <begin position="420"/>
        <end position="436"/>
    </location>
</feature>
<feature type="compositionally biased region" description="Basic and acidic residues" evidence="3">
    <location>
        <begin position="84"/>
        <end position="109"/>
    </location>
</feature>
<name>A0A026X5W5_OOCBI</name>
<dbReference type="PRINTS" id="PR00828">
    <property type="entry name" value="FORMIN"/>
</dbReference>
<feature type="region of interest" description="Disordered" evidence="3">
    <location>
        <begin position="162"/>
        <end position="186"/>
    </location>
</feature>
<dbReference type="GO" id="GO:0045010">
    <property type="term" value="P:actin nucleation"/>
    <property type="evidence" value="ECO:0007669"/>
    <property type="project" value="InterPro"/>
</dbReference>
<evidence type="ECO:0000256" key="1">
    <source>
        <dbReference type="ARBA" id="ARBA00005271"/>
    </source>
</evidence>
<feature type="compositionally biased region" description="Polar residues" evidence="3">
    <location>
        <begin position="71"/>
        <end position="80"/>
    </location>
</feature>
<feature type="region of interest" description="Disordered" evidence="3">
    <location>
        <begin position="205"/>
        <end position="225"/>
    </location>
</feature>
<accession>A0A026X5W5</accession>
<dbReference type="GO" id="GO:0030866">
    <property type="term" value="P:cortical actin cytoskeleton organization"/>
    <property type="evidence" value="ECO:0007669"/>
    <property type="project" value="TreeGrafter"/>
</dbReference>
<reference evidence="5 6" key="1">
    <citation type="journal article" date="2014" name="Curr. Biol.">
        <title>The genome of the clonal raider ant Cerapachys biroi.</title>
        <authorList>
            <person name="Oxley P.R."/>
            <person name="Ji L."/>
            <person name="Fetter-Pruneda I."/>
            <person name="McKenzie S.K."/>
            <person name="Li C."/>
            <person name="Hu H."/>
            <person name="Zhang G."/>
            <person name="Kronauer D.J."/>
        </authorList>
    </citation>
    <scope>NUCLEOTIDE SEQUENCE [LARGE SCALE GENOMIC DNA]</scope>
</reference>
<dbReference type="GO" id="GO:0008017">
    <property type="term" value="F:microtubule binding"/>
    <property type="evidence" value="ECO:0007669"/>
    <property type="project" value="InterPro"/>
</dbReference>
<dbReference type="AlphaFoldDB" id="A0A026X5W5"/>
<proteinExistence type="inferred from homology"/>
<comment type="similarity">
    <text evidence="1">Belongs to the formin homology family. Cappuccino subfamily.</text>
</comment>
<feature type="region of interest" description="Disordered" evidence="3">
    <location>
        <begin position="279"/>
        <end position="299"/>
    </location>
</feature>
<feature type="compositionally biased region" description="Pro residues" evidence="3">
    <location>
        <begin position="628"/>
        <end position="653"/>
    </location>
</feature>
<dbReference type="Pfam" id="PF02181">
    <property type="entry name" value="FH2"/>
    <property type="match status" value="1"/>
</dbReference>
<feature type="compositionally biased region" description="Pro residues" evidence="3">
    <location>
        <begin position="690"/>
        <end position="699"/>
    </location>
</feature>
<feature type="compositionally biased region" description="Polar residues" evidence="3">
    <location>
        <begin position="47"/>
        <end position="57"/>
    </location>
</feature>
<dbReference type="PANTHER" id="PTHR45920">
    <property type="entry name" value="FORMIN HOMOLOGY 2 DOMAIN CONTAINING, ISOFORM I"/>
    <property type="match status" value="1"/>
</dbReference>
<dbReference type="OrthoDB" id="427644at2759"/>
<feature type="compositionally biased region" description="Pro residues" evidence="3">
    <location>
        <begin position="741"/>
        <end position="750"/>
    </location>
</feature>
<evidence type="ECO:0000259" key="4">
    <source>
        <dbReference type="PROSITE" id="PS51444"/>
    </source>
</evidence>
<feature type="domain" description="FH2" evidence="4">
    <location>
        <begin position="808"/>
        <end position="1230"/>
    </location>
</feature>
<feature type="compositionally biased region" description="Pro residues" evidence="3">
    <location>
        <begin position="590"/>
        <end position="604"/>
    </location>
</feature>
<dbReference type="GO" id="GO:0005737">
    <property type="term" value="C:cytoplasm"/>
    <property type="evidence" value="ECO:0007669"/>
    <property type="project" value="TreeGrafter"/>
</dbReference>
<feature type="region of interest" description="Disordered" evidence="3">
    <location>
        <begin position="320"/>
        <end position="339"/>
    </location>
</feature>
<dbReference type="InterPro" id="IPR042201">
    <property type="entry name" value="FH2_Formin_sf"/>
</dbReference>
<feature type="compositionally biased region" description="Pro residues" evidence="3">
    <location>
        <begin position="721"/>
        <end position="732"/>
    </location>
</feature>
<dbReference type="InterPro" id="IPR015425">
    <property type="entry name" value="FH2_Formin"/>
</dbReference>